<organism evidence="1">
    <name type="scientific">Arundo donax</name>
    <name type="common">Giant reed</name>
    <name type="synonym">Donax arundinaceus</name>
    <dbReference type="NCBI Taxonomy" id="35708"/>
    <lineage>
        <taxon>Eukaryota</taxon>
        <taxon>Viridiplantae</taxon>
        <taxon>Streptophyta</taxon>
        <taxon>Embryophyta</taxon>
        <taxon>Tracheophyta</taxon>
        <taxon>Spermatophyta</taxon>
        <taxon>Magnoliopsida</taxon>
        <taxon>Liliopsida</taxon>
        <taxon>Poales</taxon>
        <taxon>Poaceae</taxon>
        <taxon>PACMAD clade</taxon>
        <taxon>Arundinoideae</taxon>
        <taxon>Arundineae</taxon>
        <taxon>Arundo</taxon>
    </lineage>
</organism>
<accession>A0A0A8ZDS4</accession>
<evidence type="ECO:0000313" key="1">
    <source>
        <dbReference type="EMBL" id="JAD37534.1"/>
    </source>
</evidence>
<dbReference type="AlphaFoldDB" id="A0A0A8ZDS4"/>
<name>A0A0A8ZDS4_ARUDO</name>
<dbReference type="EMBL" id="GBRH01260361">
    <property type="protein sequence ID" value="JAD37534.1"/>
    <property type="molecule type" value="Transcribed_RNA"/>
</dbReference>
<sequence>MTISGANLNSLSFQFAVRPKTTEYLDPRRRDCQVTAGAIAMIHPLCFFFPSPQDHLSRDWSYRRCSYTGDRGAMGII</sequence>
<reference evidence="1" key="2">
    <citation type="journal article" date="2015" name="Data Brief">
        <title>Shoot transcriptome of the giant reed, Arundo donax.</title>
        <authorList>
            <person name="Barrero R.A."/>
            <person name="Guerrero F.D."/>
            <person name="Moolhuijzen P."/>
            <person name="Goolsby J.A."/>
            <person name="Tidwell J."/>
            <person name="Bellgard S.E."/>
            <person name="Bellgard M.I."/>
        </authorList>
    </citation>
    <scope>NUCLEOTIDE SEQUENCE</scope>
    <source>
        <tissue evidence="1">Shoot tissue taken approximately 20 cm above the soil surface</tissue>
    </source>
</reference>
<proteinExistence type="predicted"/>
<protein>
    <submittedName>
        <fullName evidence="1">Uncharacterized protein</fullName>
    </submittedName>
</protein>
<reference evidence="1" key="1">
    <citation type="submission" date="2014-09" db="EMBL/GenBank/DDBJ databases">
        <authorList>
            <person name="Magalhaes I.L.F."/>
            <person name="Oliveira U."/>
            <person name="Santos F.R."/>
            <person name="Vidigal T.H.D.A."/>
            <person name="Brescovit A.D."/>
            <person name="Santos A.J."/>
        </authorList>
    </citation>
    <scope>NUCLEOTIDE SEQUENCE</scope>
    <source>
        <tissue evidence="1">Shoot tissue taken approximately 20 cm above the soil surface</tissue>
    </source>
</reference>